<feature type="compositionally biased region" description="Basic and acidic residues" evidence="1">
    <location>
        <begin position="49"/>
        <end position="70"/>
    </location>
</feature>
<protein>
    <recommendedName>
        <fullName evidence="4">Secreted protein</fullName>
    </recommendedName>
</protein>
<feature type="region of interest" description="Disordered" evidence="1">
    <location>
        <begin position="44"/>
        <end position="70"/>
    </location>
</feature>
<sequence>MTTAAKVMLLPASPMPKPIFSTMLMLPFCMLVSPMPVSPMPMSVSAAAERVKETRAAGRKPSPEHKEKRN</sequence>
<evidence type="ECO:0000313" key="2">
    <source>
        <dbReference type="EMBL" id="GHC23602.1"/>
    </source>
</evidence>
<evidence type="ECO:0008006" key="4">
    <source>
        <dbReference type="Google" id="ProtNLM"/>
    </source>
</evidence>
<reference evidence="3" key="1">
    <citation type="journal article" date="2019" name="Int. J. Syst. Evol. Microbiol.">
        <title>The Global Catalogue of Microorganisms (GCM) 10K type strain sequencing project: providing services to taxonomists for standard genome sequencing and annotation.</title>
        <authorList>
            <consortium name="The Broad Institute Genomics Platform"/>
            <consortium name="The Broad Institute Genome Sequencing Center for Infectious Disease"/>
            <person name="Wu L."/>
            <person name="Ma J."/>
        </authorList>
    </citation>
    <scope>NUCLEOTIDE SEQUENCE [LARGE SCALE GENOMIC DNA]</scope>
    <source>
        <strain evidence="3">KCTC 42082</strain>
    </source>
</reference>
<organism evidence="2 3">
    <name type="scientific">Kushneria pakistanensis</name>
    <dbReference type="NCBI Taxonomy" id="1508770"/>
    <lineage>
        <taxon>Bacteria</taxon>
        <taxon>Pseudomonadati</taxon>
        <taxon>Pseudomonadota</taxon>
        <taxon>Gammaproteobacteria</taxon>
        <taxon>Oceanospirillales</taxon>
        <taxon>Halomonadaceae</taxon>
        <taxon>Kushneria</taxon>
    </lineage>
</organism>
<comment type="caution">
    <text evidence="2">The sequence shown here is derived from an EMBL/GenBank/DDBJ whole genome shotgun (WGS) entry which is preliminary data.</text>
</comment>
<accession>A0ABQ3FGV3</accession>
<keyword evidence="3" id="KW-1185">Reference proteome</keyword>
<name>A0ABQ3FGV3_9GAMM</name>
<dbReference type="Proteomes" id="UP000604243">
    <property type="component" value="Unassembled WGS sequence"/>
</dbReference>
<dbReference type="EMBL" id="BMZM01000002">
    <property type="protein sequence ID" value="GHC23602.1"/>
    <property type="molecule type" value="Genomic_DNA"/>
</dbReference>
<proteinExistence type="predicted"/>
<evidence type="ECO:0000313" key="3">
    <source>
        <dbReference type="Proteomes" id="UP000604243"/>
    </source>
</evidence>
<evidence type="ECO:0000256" key="1">
    <source>
        <dbReference type="SAM" id="MobiDB-lite"/>
    </source>
</evidence>
<gene>
    <name evidence="2" type="ORF">GCM10010082_14890</name>
</gene>